<keyword evidence="5 6" id="KW-0472">Membrane</keyword>
<dbReference type="PANTHER" id="PTHR31123:SF1">
    <property type="entry name" value="ACCUMULATION OF DYADS PROTEIN 2-RELATED"/>
    <property type="match status" value="1"/>
</dbReference>
<keyword evidence="8" id="KW-1185">Reference proteome</keyword>
<reference evidence="7 8" key="1">
    <citation type="submission" date="2024-04" db="EMBL/GenBank/DDBJ databases">
        <title>Symmetric and asymmetric DNA N6-adenine methylation regulates different biological responses in Mucorales.</title>
        <authorList>
            <consortium name="Lawrence Berkeley National Laboratory"/>
            <person name="Lax C."/>
            <person name="Mondo S.J."/>
            <person name="Osorio-Concepcion M."/>
            <person name="Muszewska A."/>
            <person name="Corrochano-Luque M."/>
            <person name="Gutierrez G."/>
            <person name="Riley R."/>
            <person name="Lipzen A."/>
            <person name="Guo J."/>
            <person name="Hundley H."/>
            <person name="Amirebrahimi M."/>
            <person name="Ng V."/>
            <person name="Lorenzo-Gutierrez D."/>
            <person name="Binder U."/>
            <person name="Yang J."/>
            <person name="Song Y."/>
            <person name="Canovas D."/>
            <person name="Navarro E."/>
            <person name="Freitag M."/>
            <person name="Gabaldon T."/>
            <person name="Grigoriev I.V."/>
            <person name="Corrochano L.M."/>
            <person name="Nicolas F.E."/>
            <person name="Garre V."/>
        </authorList>
    </citation>
    <scope>NUCLEOTIDE SEQUENCE [LARGE SCALE GENOMIC DNA]</scope>
    <source>
        <strain evidence="7 8">L51</strain>
    </source>
</reference>
<evidence type="ECO:0000256" key="6">
    <source>
        <dbReference type="SAM" id="Phobius"/>
    </source>
</evidence>
<sequence>MKTHSEHHEAVLVNMSSEEKFDLEQIRQAEAPAQPAHPPHKYGNPSAVGFAAFAVGSFILGVVNTGLLTDIPHVAVGVALGYSAVGQFVCGIMDLIIGNTFGATTMLTFSGFFLSYGIMLLPSTGTFQALAVKGADDLEKCIGLYMLAFAIPSFFYFVGSLRQPYFVRAVLLQVFLTFFLGSVSAFTGVAVLAKIGGWFSITLSATAWYITCAILFREQPTIISLPLF</sequence>
<keyword evidence="4 6" id="KW-1133">Transmembrane helix</keyword>
<evidence type="ECO:0000256" key="2">
    <source>
        <dbReference type="ARBA" id="ARBA00005587"/>
    </source>
</evidence>
<gene>
    <name evidence="7" type="ORF">J3Q64DRAFT_1811185</name>
</gene>
<keyword evidence="3 6" id="KW-0812">Transmembrane</keyword>
<feature type="transmembrane region" description="Helical" evidence="6">
    <location>
        <begin position="109"/>
        <end position="130"/>
    </location>
</feature>
<feature type="transmembrane region" description="Helical" evidence="6">
    <location>
        <begin position="74"/>
        <end position="97"/>
    </location>
</feature>
<proteinExistence type="inferred from homology"/>
<feature type="transmembrane region" description="Helical" evidence="6">
    <location>
        <begin position="47"/>
        <end position="68"/>
    </location>
</feature>
<comment type="similarity">
    <text evidence="2">Belongs to the acetate uptake transporter (AceTr) (TC 2.A.96) family.</text>
</comment>
<evidence type="ECO:0000313" key="8">
    <source>
        <dbReference type="Proteomes" id="UP001448207"/>
    </source>
</evidence>
<protein>
    <submittedName>
        <fullName evidence="7">GPR1/FUN34/yaaH family-domain-containing protein</fullName>
    </submittedName>
</protein>
<dbReference type="EMBL" id="JBCLYO010000027">
    <property type="protein sequence ID" value="KAL0077560.1"/>
    <property type="molecule type" value="Genomic_DNA"/>
</dbReference>
<name>A0ABR3APE9_PHYBL</name>
<accession>A0ABR3APE9</accession>
<feature type="transmembrane region" description="Helical" evidence="6">
    <location>
        <begin position="170"/>
        <end position="192"/>
    </location>
</feature>
<dbReference type="Proteomes" id="UP001448207">
    <property type="component" value="Unassembled WGS sequence"/>
</dbReference>
<evidence type="ECO:0000313" key="7">
    <source>
        <dbReference type="EMBL" id="KAL0077560.1"/>
    </source>
</evidence>
<evidence type="ECO:0000256" key="4">
    <source>
        <dbReference type="ARBA" id="ARBA00022989"/>
    </source>
</evidence>
<dbReference type="NCBIfam" id="NF038013">
    <property type="entry name" value="AceTr_1"/>
    <property type="match status" value="1"/>
</dbReference>
<comment type="caution">
    <text evidence="7">The sequence shown here is derived from an EMBL/GenBank/DDBJ whole genome shotgun (WGS) entry which is preliminary data.</text>
</comment>
<evidence type="ECO:0000256" key="5">
    <source>
        <dbReference type="ARBA" id="ARBA00023136"/>
    </source>
</evidence>
<dbReference type="PANTHER" id="PTHR31123">
    <property type="entry name" value="ACCUMULATION OF DYADS PROTEIN 2-RELATED"/>
    <property type="match status" value="1"/>
</dbReference>
<feature type="transmembrane region" description="Helical" evidence="6">
    <location>
        <begin position="198"/>
        <end position="216"/>
    </location>
</feature>
<dbReference type="InterPro" id="IPR000791">
    <property type="entry name" value="Gpr1/Fun34/SatP-like"/>
</dbReference>
<feature type="transmembrane region" description="Helical" evidence="6">
    <location>
        <begin position="142"/>
        <end position="158"/>
    </location>
</feature>
<dbReference type="Pfam" id="PF01184">
    <property type="entry name" value="Gpr1_Fun34_YaaH"/>
    <property type="match status" value="1"/>
</dbReference>
<comment type="subcellular location">
    <subcellularLocation>
        <location evidence="1">Membrane</location>
        <topology evidence="1">Multi-pass membrane protein</topology>
    </subcellularLocation>
</comment>
<evidence type="ECO:0000256" key="1">
    <source>
        <dbReference type="ARBA" id="ARBA00004141"/>
    </source>
</evidence>
<organism evidence="7 8">
    <name type="scientific">Phycomyces blakesleeanus</name>
    <dbReference type="NCBI Taxonomy" id="4837"/>
    <lineage>
        <taxon>Eukaryota</taxon>
        <taxon>Fungi</taxon>
        <taxon>Fungi incertae sedis</taxon>
        <taxon>Mucoromycota</taxon>
        <taxon>Mucoromycotina</taxon>
        <taxon>Mucoromycetes</taxon>
        <taxon>Mucorales</taxon>
        <taxon>Phycomycetaceae</taxon>
        <taxon>Phycomyces</taxon>
    </lineage>
</organism>
<evidence type="ECO:0000256" key="3">
    <source>
        <dbReference type="ARBA" id="ARBA00022692"/>
    </source>
</evidence>
<dbReference type="InterPro" id="IPR051633">
    <property type="entry name" value="AceTr"/>
</dbReference>